<dbReference type="EMBL" id="CM031811">
    <property type="protein sequence ID" value="KAG6662375.1"/>
    <property type="molecule type" value="Genomic_DNA"/>
</dbReference>
<sequence length="125" mass="14084">MSDVPMKVDVMVDPGQFLSELSPGEIPAGEHRYICYADTGIEYNRDRGFEVHVYFEGDLKKIIAPPDIRDNAIIELNYRNGTVTACHIKGNMIAMNGAVIVMKSTAKKLIKSFWKSDRRSSMTEK</sequence>
<protein>
    <submittedName>
        <fullName evidence="1">Uncharacterized protein</fullName>
    </submittedName>
</protein>
<dbReference type="EMBL" id="CM031811">
    <property type="protein sequence ID" value="KAG6662372.1"/>
    <property type="molecule type" value="Genomic_DNA"/>
</dbReference>
<organism evidence="1 2">
    <name type="scientific">Carya illinoinensis</name>
    <name type="common">Pecan</name>
    <dbReference type="NCBI Taxonomy" id="32201"/>
    <lineage>
        <taxon>Eukaryota</taxon>
        <taxon>Viridiplantae</taxon>
        <taxon>Streptophyta</taxon>
        <taxon>Embryophyta</taxon>
        <taxon>Tracheophyta</taxon>
        <taxon>Spermatophyta</taxon>
        <taxon>Magnoliopsida</taxon>
        <taxon>eudicotyledons</taxon>
        <taxon>Gunneridae</taxon>
        <taxon>Pentapetalae</taxon>
        <taxon>rosids</taxon>
        <taxon>fabids</taxon>
        <taxon>Fagales</taxon>
        <taxon>Juglandaceae</taxon>
        <taxon>Carya</taxon>
    </lineage>
</organism>
<keyword evidence="2" id="KW-1185">Reference proteome</keyword>
<proteinExistence type="predicted"/>
<accession>A0A8T1R8E5</accession>
<dbReference type="EMBL" id="CM031811">
    <property type="protein sequence ID" value="KAG6662374.1"/>
    <property type="molecule type" value="Genomic_DNA"/>
</dbReference>
<gene>
    <name evidence="1" type="ORF">CIPAW_03G237700</name>
</gene>
<evidence type="ECO:0000313" key="1">
    <source>
        <dbReference type="EMBL" id="KAG6662372.1"/>
    </source>
</evidence>
<reference evidence="1" key="1">
    <citation type="submission" date="2020-12" db="EMBL/GenBank/DDBJ databases">
        <title>WGS assembly of Carya illinoinensis cv. Pawnee.</title>
        <authorList>
            <person name="Platts A."/>
            <person name="Shu S."/>
            <person name="Wright S."/>
            <person name="Barry K."/>
            <person name="Edger P."/>
            <person name="Pires J.C."/>
            <person name="Schmutz J."/>
        </authorList>
    </citation>
    <scope>NUCLEOTIDE SEQUENCE</scope>
    <source>
        <tissue evidence="1">Leaf</tissue>
    </source>
</reference>
<comment type="caution">
    <text evidence="1">The sequence shown here is derived from an EMBL/GenBank/DDBJ whole genome shotgun (WGS) entry which is preliminary data.</text>
</comment>
<dbReference type="EMBL" id="CM031811">
    <property type="protein sequence ID" value="KAG6662373.1"/>
    <property type="molecule type" value="Genomic_DNA"/>
</dbReference>
<evidence type="ECO:0000313" key="2">
    <source>
        <dbReference type="Proteomes" id="UP000811609"/>
    </source>
</evidence>
<dbReference type="AlphaFoldDB" id="A0A8T1R8E5"/>
<name>A0A8T1R8E5_CARIL</name>
<dbReference type="Proteomes" id="UP000811609">
    <property type="component" value="Chromosome 3"/>
</dbReference>